<evidence type="ECO:0000313" key="3">
    <source>
        <dbReference type="Proteomes" id="UP000274593"/>
    </source>
</evidence>
<organism evidence="2 3">
    <name type="scientific">Tenacibaculum singaporense</name>
    <dbReference type="NCBI Taxonomy" id="2358479"/>
    <lineage>
        <taxon>Bacteria</taxon>
        <taxon>Pseudomonadati</taxon>
        <taxon>Bacteroidota</taxon>
        <taxon>Flavobacteriia</taxon>
        <taxon>Flavobacteriales</taxon>
        <taxon>Flavobacteriaceae</taxon>
        <taxon>Tenacibaculum</taxon>
    </lineage>
</organism>
<name>A0A3Q8RTK4_9FLAO</name>
<evidence type="ECO:0000313" key="2">
    <source>
        <dbReference type="EMBL" id="AZJ36017.1"/>
    </source>
</evidence>
<dbReference type="EMBL" id="CP032548">
    <property type="protein sequence ID" value="AZJ36017.1"/>
    <property type="molecule type" value="Genomic_DNA"/>
</dbReference>
<feature type="chain" id="PRO_5018764281" description="Ig-like domain-containing protein" evidence="1">
    <location>
        <begin position="20"/>
        <end position="459"/>
    </location>
</feature>
<keyword evidence="1" id="KW-0732">Signal</keyword>
<sequence>MKKKLLLVLLLIVSLSVKAQKKYTFQFVRPGSGFTGGLFFNGKTETYRYRVYNGNTLLKDSGILTRVIPTTGLEVFDGNIAYEVFDQRPTRVITSWSVSGSSTRCDNDITIGSGDCEVNKTGGLFGQPSVTCTTVRVSNNNVLKVSTNNTFCRKESITLTSNSCIPQQTISWYYSLDNINYKPTFLSTSTTSGNSVILDLKDINIPQSYEGPLYFKGIVSITTGLFEWIESDSNIIIYNIIPCSPELVQQPTSITTSCNYSEDGSFAFSVDRDLVANEKLIATLYYEYTTGYDLATNPQREITNLQAMSDGSFGYLWSKDLAPGKYQLKYQTLKGSGGINPTDGSWASIVPSDEFIIGKPSKVGFQVTGSADQNCFKVNDGYIDISATGEDGRTFLYQLTKDGVIQFFNGTSWVKYEGSDIDNETWFTFTNAKKTRISNLNKGAYSVKVRDSQKCLAKQ</sequence>
<protein>
    <recommendedName>
        <fullName evidence="4">Ig-like domain-containing protein</fullName>
    </recommendedName>
</protein>
<dbReference type="AlphaFoldDB" id="A0A3Q8RTK4"/>
<dbReference type="RefSeq" id="WP_125067767.1">
    <property type="nucleotide sequence ID" value="NZ_CP032548.1"/>
</dbReference>
<accession>A0A3Q8RTK4</accession>
<feature type="signal peptide" evidence="1">
    <location>
        <begin position="1"/>
        <end position="19"/>
    </location>
</feature>
<dbReference type="KEGG" id="tsig:D6T69_10980"/>
<keyword evidence="3" id="KW-1185">Reference proteome</keyword>
<evidence type="ECO:0000256" key="1">
    <source>
        <dbReference type="SAM" id="SignalP"/>
    </source>
</evidence>
<proteinExistence type="predicted"/>
<evidence type="ECO:0008006" key="4">
    <source>
        <dbReference type="Google" id="ProtNLM"/>
    </source>
</evidence>
<reference evidence="2 3" key="1">
    <citation type="submission" date="2018-09" db="EMBL/GenBank/DDBJ databases">
        <title>Insights into the microbiota of Asian seabass (Lates calcarifer) with tenacibaculosis symptoms and description of sp. nov. Tenacibaculum singaporense.</title>
        <authorList>
            <person name="Miyake S."/>
            <person name="Soh M."/>
            <person name="Azman M.N."/>
            <person name="Ngoh S.Y."/>
            <person name="Orban L."/>
        </authorList>
    </citation>
    <scope>NUCLEOTIDE SEQUENCE [LARGE SCALE GENOMIC DNA]</scope>
    <source>
        <strain evidence="2 3">DSM 106434</strain>
    </source>
</reference>
<gene>
    <name evidence="2" type="ORF">D6T69_10980</name>
</gene>
<dbReference type="Proteomes" id="UP000274593">
    <property type="component" value="Chromosome"/>
</dbReference>